<comment type="caution">
    <text evidence="1">The sequence shown here is derived from an EMBL/GenBank/DDBJ whole genome shotgun (WGS) entry which is preliminary data.</text>
</comment>
<dbReference type="Proteomes" id="UP001328733">
    <property type="component" value="Unassembled WGS sequence"/>
</dbReference>
<reference evidence="1 2" key="1">
    <citation type="submission" date="2024-01" db="EMBL/GenBank/DDBJ databases">
        <title>Genomic insights into the taxonomy and metabolism of the cyanobacterium Pannus brasiliensis CCIBt3594.</title>
        <authorList>
            <person name="Machado M."/>
            <person name="Botero N.B."/>
            <person name="Andreote A.P.D."/>
            <person name="Feitosa A.M.T."/>
            <person name="Popin R."/>
            <person name="Sivonen K."/>
            <person name="Fiore M.F."/>
        </authorList>
    </citation>
    <scope>NUCLEOTIDE SEQUENCE [LARGE SCALE GENOMIC DNA]</scope>
    <source>
        <strain evidence="1 2">CCIBt3594</strain>
    </source>
</reference>
<protein>
    <submittedName>
        <fullName evidence="1">Uncharacterized protein</fullName>
    </submittedName>
</protein>
<name>A0AAW9QY87_9CHRO</name>
<dbReference type="EMBL" id="JBAFSM010000054">
    <property type="protein sequence ID" value="MEG3439617.1"/>
    <property type="molecule type" value="Genomic_DNA"/>
</dbReference>
<organism evidence="1 2">
    <name type="scientific">Pannus brasiliensis CCIBt3594</name>
    <dbReference type="NCBI Taxonomy" id="1427578"/>
    <lineage>
        <taxon>Bacteria</taxon>
        <taxon>Bacillati</taxon>
        <taxon>Cyanobacteriota</taxon>
        <taxon>Cyanophyceae</taxon>
        <taxon>Oscillatoriophycideae</taxon>
        <taxon>Chroococcales</taxon>
        <taxon>Microcystaceae</taxon>
        <taxon>Pannus</taxon>
    </lineage>
</organism>
<evidence type="ECO:0000313" key="2">
    <source>
        <dbReference type="Proteomes" id="UP001328733"/>
    </source>
</evidence>
<dbReference type="RefSeq" id="WP_332867099.1">
    <property type="nucleotide sequence ID" value="NZ_JBAFSM010000054.1"/>
</dbReference>
<dbReference type="AlphaFoldDB" id="A0AAW9QY87"/>
<gene>
    <name evidence="1" type="ORF">V0288_20990</name>
</gene>
<evidence type="ECO:0000313" key="1">
    <source>
        <dbReference type="EMBL" id="MEG3439617.1"/>
    </source>
</evidence>
<sequence length="97" mass="10997">MTNAANFLRQRALYRGWHNYQSSCQILRSQLGFNRVGSSRPETCIGCCHYHGRAYGQSQRTRVTLICGFHPYGWTAGGGCPDWQGEESVTEIPNRSR</sequence>
<accession>A0AAW9QY87</accession>
<keyword evidence="2" id="KW-1185">Reference proteome</keyword>
<proteinExistence type="predicted"/>